<accession>A0AAV4ZLU2</accession>
<evidence type="ECO:0000256" key="11">
    <source>
        <dbReference type="HAMAP-Rule" id="MF_00353"/>
    </source>
</evidence>
<dbReference type="PANTHER" id="PTHR33712:SF7">
    <property type="entry name" value="LIGHT-INDEPENDENT PROTOCHLOROPHYLLIDE REDUCTASE SUBUNIT B"/>
    <property type="match status" value="1"/>
</dbReference>
<dbReference type="EC" id="1.3.7.7" evidence="11"/>
<dbReference type="HAMAP" id="MF_00353">
    <property type="entry name" value="ChlB_BchB"/>
    <property type="match status" value="1"/>
</dbReference>
<dbReference type="GO" id="GO:0051539">
    <property type="term" value="F:4 iron, 4 sulfur cluster binding"/>
    <property type="evidence" value="ECO:0007669"/>
    <property type="project" value="UniProtKB-UniRule"/>
</dbReference>
<dbReference type="GO" id="GO:0046872">
    <property type="term" value="F:metal ion binding"/>
    <property type="evidence" value="ECO:0007669"/>
    <property type="project" value="UniProtKB-KW"/>
</dbReference>
<evidence type="ECO:0000313" key="15">
    <source>
        <dbReference type="EMBL" id="GJD89157.1"/>
    </source>
</evidence>
<evidence type="ECO:0000259" key="13">
    <source>
        <dbReference type="Pfam" id="PF00148"/>
    </source>
</evidence>
<evidence type="ECO:0000313" key="16">
    <source>
        <dbReference type="Proteomes" id="UP001055247"/>
    </source>
</evidence>
<evidence type="ECO:0000259" key="14">
    <source>
        <dbReference type="Pfam" id="PF08369"/>
    </source>
</evidence>
<feature type="region of interest" description="Disordered" evidence="12">
    <location>
        <begin position="439"/>
        <end position="533"/>
    </location>
</feature>
<protein>
    <recommendedName>
        <fullName evidence="11">Light-independent protochlorophyllide reductase subunit B</fullName>
        <shortName evidence="11">DPOR subunit B</shortName>
        <shortName evidence="11">LI-POR subunit B</shortName>
        <ecNumber evidence="11">1.3.7.7</ecNumber>
    </recommendedName>
</protein>
<dbReference type="InterPro" id="IPR000510">
    <property type="entry name" value="Nase/OxRdtase_comp1"/>
</dbReference>
<dbReference type="GO" id="GO:0019685">
    <property type="term" value="P:photosynthesis, dark reaction"/>
    <property type="evidence" value="ECO:0007669"/>
    <property type="project" value="InterPro"/>
</dbReference>
<keyword evidence="10 11" id="KW-0077">Bacteriochlorophyll biosynthesis</keyword>
<evidence type="ECO:0000256" key="7">
    <source>
        <dbReference type="ARBA" id="ARBA00023004"/>
    </source>
</evidence>
<keyword evidence="5 11" id="KW-0067">ATP-binding</keyword>
<comment type="subunit">
    <text evidence="11">Protochlorophyllide reductase is composed of three subunits; BchL, BchN and BchB. Forms a heterotetramer of two BchB and two BchN subunits.</text>
</comment>
<dbReference type="InterPro" id="IPR042298">
    <property type="entry name" value="P-CP_red_C"/>
</dbReference>
<keyword evidence="4 11" id="KW-0547">Nucleotide-binding</keyword>
<proteinExistence type="inferred from homology"/>
<dbReference type="PANTHER" id="PTHR33712">
    <property type="entry name" value="LIGHT-INDEPENDENT PROTOCHLOROPHYLLIDE REDUCTASE SUBUNIT B"/>
    <property type="match status" value="1"/>
</dbReference>
<evidence type="ECO:0000256" key="5">
    <source>
        <dbReference type="ARBA" id="ARBA00022840"/>
    </source>
</evidence>
<feature type="compositionally biased region" description="Polar residues" evidence="12">
    <location>
        <begin position="483"/>
        <end position="498"/>
    </location>
</feature>
<feature type="domain" description="Light-independent protochlorophyllide reductase subunit B-like C-terminal" evidence="14">
    <location>
        <begin position="531"/>
        <end position="575"/>
    </location>
</feature>
<feature type="compositionally biased region" description="Basic and acidic residues" evidence="12">
    <location>
        <begin position="444"/>
        <end position="470"/>
    </location>
</feature>
<evidence type="ECO:0000256" key="12">
    <source>
        <dbReference type="SAM" id="MobiDB-lite"/>
    </source>
</evidence>
<dbReference type="GO" id="GO:0036070">
    <property type="term" value="P:light-independent bacteriochlorophyll biosynthetic process"/>
    <property type="evidence" value="ECO:0007669"/>
    <property type="project" value="UniProtKB-UniRule"/>
</dbReference>
<comment type="cofactor">
    <cofactor evidence="11">
        <name>[4Fe-4S] cluster</name>
        <dbReference type="ChEBI" id="CHEBI:49883"/>
    </cofactor>
    <text evidence="11">Binds 1 [4Fe-4S] cluster per heterodimer. The cluster is bound at the heterodimer interface by residues from both subunits.</text>
</comment>
<feature type="domain" description="Nitrogenase/oxidoreductase component 1" evidence="13">
    <location>
        <begin position="12"/>
        <end position="410"/>
    </location>
</feature>
<gene>
    <name evidence="11 15" type="primary">bchB</name>
    <name evidence="15" type="ORF">BHAOGJBA_2683</name>
</gene>
<evidence type="ECO:0000256" key="10">
    <source>
        <dbReference type="ARBA" id="ARBA00023181"/>
    </source>
</evidence>
<dbReference type="Pfam" id="PF00148">
    <property type="entry name" value="Oxidored_nitro"/>
    <property type="match status" value="1"/>
</dbReference>
<dbReference type="EMBL" id="BPQO01000010">
    <property type="protein sequence ID" value="GJD89157.1"/>
    <property type="molecule type" value="Genomic_DNA"/>
</dbReference>
<dbReference type="Pfam" id="PF08369">
    <property type="entry name" value="PCP_red"/>
    <property type="match status" value="1"/>
</dbReference>
<dbReference type="PIRSF" id="PIRSF000163">
    <property type="entry name" value="PCP_ChlB"/>
    <property type="match status" value="1"/>
</dbReference>
<dbReference type="InterPro" id="IPR005969">
    <property type="entry name" value="Protochl_reductB"/>
</dbReference>
<dbReference type="InterPro" id="IPR016209">
    <property type="entry name" value="Protochlorophyllide_Rdtase"/>
</dbReference>
<dbReference type="NCBIfam" id="TIGR01278">
    <property type="entry name" value="DPOR_BchB"/>
    <property type="match status" value="1"/>
</dbReference>
<dbReference type="GO" id="GO:0005524">
    <property type="term" value="F:ATP binding"/>
    <property type="evidence" value="ECO:0007669"/>
    <property type="project" value="UniProtKB-UniRule"/>
</dbReference>
<keyword evidence="6 11" id="KW-0560">Oxidoreductase</keyword>
<comment type="pathway">
    <text evidence="11">Porphyrin-containing compound metabolism; bacteriochlorophyll biosynthesis (light-independent).</text>
</comment>
<comment type="catalytic activity">
    <reaction evidence="11">
        <text>chlorophyllide a + oxidized 2[4Fe-4S]-[ferredoxin] + 2 ADP + 2 phosphate = protochlorophyllide a + reduced 2[4Fe-4S]-[ferredoxin] + 2 ATP + 2 H2O</text>
        <dbReference type="Rhea" id="RHEA:28202"/>
        <dbReference type="Rhea" id="RHEA-COMP:10002"/>
        <dbReference type="Rhea" id="RHEA-COMP:10004"/>
        <dbReference type="ChEBI" id="CHEBI:15377"/>
        <dbReference type="ChEBI" id="CHEBI:30616"/>
        <dbReference type="ChEBI" id="CHEBI:33722"/>
        <dbReference type="ChEBI" id="CHEBI:33723"/>
        <dbReference type="ChEBI" id="CHEBI:43474"/>
        <dbReference type="ChEBI" id="CHEBI:83348"/>
        <dbReference type="ChEBI" id="CHEBI:83350"/>
        <dbReference type="ChEBI" id="CHEBI:456216"/>
        <dbReference type="EC" id="1.3.7.7"/>
    </reaction>
</comment>
<reference evidence="15" key="1">
    <citation type="journal article" date="2016" name="Front. Microbiol.">
        <title>Genome Sequence of the Piezophilic, Mesophilic Sulfate-Reducing Bacterium Desulfovibrio indicus J2T.</title>
        <authorList>
            <person name="Cao J."/>
            <person name="Maignien L."/>
            <person name="Shao Z."/>
            <person name="Alain K."/>
            <person name="Jebbar M."/>
        </authorList>
    </citation>
    <scope>NUCLEOTIDE SEQUENCE</scope>
    <source>
        <strain evidence="15">DSM 16372</strain>
    </source>
</reference>
<keyword evidence="7 11" id="KW-0408">Iron</keyword>
<dbReference type="InterPro" id="IPR013580">
    <property type="entry name" value="LI-POR_suB-like_C"/>
</dbReference>
<dbReference type="Gene3D" id="1.20.89.20">
    <property type="match status" value="1"/>
</dbReference>
<comment type="function">
    <text evidence="11">Component of the dark-operative protochlorophyllide reductase (DPOR) that uses Mg-ATP and reduced ferredoxin to reduce ring D of protochlorophyllide (Pchlide) to form chlorophyllide a (Chlide). This reaction is light-independent. The NB-protein (BchN-BchB) is the catalytic component of the complex.</text>
</comment>
<evidence type="ECO:0000256" key="4">
    <source>
        <dbReference type="ARBA" id="ARBA00022741"/>
    </source>
</evidence>
<keyword evidence="8 11" id="KW-0411">Iron-sulfur</keyword>
<keyword evidence="1 11" id="KW-0004">4Fe-4S</keyword>
<dbReference type="Proteomes" id="UP001055247">
    <property type="component" value="Unassembled WGS sequence"/>
</dbReference>
<comment type="caution">
    <text evidence="15">The sequence shown here is derived from an EMBL/GenBank/DDBJ whole genome shotgun (WGS) entry which is preliminary data.</text>
</comment>
<keyword evidence="2 11" id="KW-0602">Photosynthesis</keyword>
<sequence>MQLTLWTYEGPPHIGAMRVATAMRGLHYVLHAPQGDTYADLLFTMIERRDARPPVTYTTFRAEDLGRDTAALFKQSVSDAYARFRPEAIIVGASCTAELIQDDPGGLARALGLPVPVIGLELPAYQKKENWGASETLYRLVRALAGARREAPADRRLCNILGPTALGFRHRDDLVEVRRLLDTLGIGVNVVAPLGASPSDLGRLGDAAFNVVLYPEIGRAAAQYLEKALGQPFCEIPPIGVGATRDFIAAVAALADVDPAPALDAPESRSPWYARSVDSTYLTDKRVFVFGDAAHAVALARVAAREIGFRVVGLGTYERGFSREVRAAAALHGIEALVADDYLDVEAAIQAAAPDLVLGTQMERHVAKRLGIPCAVISAPAHVQDYPARHAPLMGFEGANVLFDTLVHPLMMGLEEHLLGLFREDREFHADAAASHLGAGHAVRHQEESRVPSPVRERSAFAESRVRDPEPSGEISVVPRQPCASSVEFSSLTPTLSRTGEGARSGSAPQAETVLASPAEGGGSATRVSSWAPDAERELKKIPFFVRGRARTNTETFARERAIPLITVETLYDAKAHFSR</sequence>
<comment type="similarity">
    <text evidence="11">Belongs to the ChlB/BchB/BchZ family.</text>
</comment>
<dbReference type="GO" id="GO:0016730">
    <property type="term" value="F:oxidoreductase activity, acting on iron-sulfur proteins as donors"/>
    <property type="evidence" value="ECO:0007669"/>
    <property type="project" value="InterPro"/>
</dbReference>
<dbReference type="Gene3D" id="1.10.8.550">
    <property type="entry name" value="Proto-chlorophyllide reductase 57 kD subunit B"/>
    <property type="match status" value="1"/>
</dbReference>
<dbReference type="Gene3D" id="3.40.50.1980">
    <property type="entry name" value="Nitrogenase molybdenum iron protein domain"/>
    <property type="match status" value="3"/>
</dbReference>
<keyword evidence="9 11" id="KW-0149">Chlorophyll biosynthesis</keyword>
<evidence type="ECO:0000256" key="6">
    <source>
        <dbReference type="ARBA" id="ARBA00023002"/>
    </source>
</evidence>
<dbReference type="SUPFAM" id="SSF53807">
    <property type="entry name" value="Helical backbone' metal receptor"/>
    <property type="match status" value="1"/>
</dbReference>
<evidence type="ECO:0000256" key="1">
    <source>
        <dbReference type="ARBA" id="ARBA00022485"/>
    </source>
</evidence>
<dbReference type="RefSeq" id="WP_238230112.1">
    <property type="nucleotide sequence ID" value="NZ_BPQO01000010.1"/>
</dbReference>
<feature type="binding site" evidence="11">
    <location>
        <position position="36"/>
    </location>
    <ligand>
        <name>[4Fe-4S] cluster</name>
        <dbReference type="ChEBI" id="CHEBI:49883"/>
        <note>ligand shared with heterodimeric partner</note>
    </ligand>
</feature>
<keyword evidence="16" id="KW-1185">Reference proteome</keyword>
<organism evidence="15 16">
    <name type="scientific">Methylobacterium hispanicum</name>
    <dbReference type="NCBI Taxonomy" id="270350"/>
    <lineage>
        <taxon>Bacteria</taxon>
        <taxon>Pseudomonadati</taxon>
        <taxon>Pseudomonadota</taxon>
        <taxon>Alphaproteobacteria</taxon>
        <taxon>Hyphomicrobiales</taxon>
        <taxon>Methylobacteriaceae</taxon>
        <taxon>Methylobacterium</taxon>
    </lineage>
</organism>
<evidence type="ECO:0000256" key="9">
    <source>
        <dbReference type="ARBA" id="ARBA00023171"/>
    </source>
</evidence>
<evidence type="ECO:0000256" key="8">
    <source>
        <dbReference type="ARBA" id="ARBA00023014"/>
    </source>
</evidence>
<dbReference type="AlphaFoldDB" id="A0AAV4ZLU2"/>
<feature type="active site" description="Proton donor" evidence="11">
    <location>
        <position position="278"/>
    </location>
</feature>
<evidence type="ECO:0000256" key="3">
    <source>
        <dbReference type="ARBA" id="ARBA00022723"/>
    </source>
</evidence>
<feature type="binding site" evidence="11">
    <location>
        <begin position="413"/>
        <end position="414"/>
    </location>
    <ligand>
        <name>substrate</name>
    </ligand>
</feature>
<name>A0AAV4ZLU2_9HYPH</name>
<reference evidence="15" key="2">
    <citation type="submission" date="2021-08" db="EMBL/GenBank/DDBJ databases">
        <authorList>
            <person name="Tani A."/>
            <person name="Ola A."/>
            <person name="Ogura Y."/>
            <person name="Katsura K."/>
            <person name="Hayashi T."/>
        </authorList>
    </citation>
    <scope>NUCLEOTIDE SEQUENCE</scope>
    <source>
        <strain evidence="15">DSM 16372</strain>
    </source>
</reference>
<keyword evidence="3 11" id="KW-0479">Metal-binding</keyword>
<evidence type="ECO:0000256" key="2">
    <source>
        <dbReference type="ARBA" id="ARBA00022531"/>
    </source>
</evidence>
<dbReference type="GO" id="GO:0016636">
    <property type="term" value="F:oxidoreductase activity, acting on the CH-CH group of donors, iron-sulfur protein as acceptor"/>
    <property type="evidence" value="ECO:0007669"/>
    <property type="project" value="UniProtKB-UniRule"/>
</dbReference>
<dbReference type="InterPro" id="IPR050152">
    <property type="entry name" value="ChlB/BchB/BchZ"/>
</dbReference>